<proteinExistence type="predicted"/>
<protein>
    <submittedName>
        <fullName evidence="1">Uncharacterized protein</fullName>
    </submittedName>
</protein>
<organism evidence="1 2">
    <name type="scientific">Pseudoalteromonas rubra</name>
    <dbReference type="NCBI Taxonomy" id="43658"/>
    <lineage>
        <taxon>Bacteria</taxon>
        <taxon>Pseudomonadati</taxon>
        <taxon>Pseudomonadota</taxon>
        <taxon>Gammaproteobacteria</taxon>
        <taxon>Alteromonadales</taxon>
        <taxon>Pseudoalteromonadaceae</taxon>
        <taxon>Pseudoalteromonas</taxon>
    </lineage>
</organism>
<evidence type="ECO:0000313" key="1">
    <source>
        <dbReference type="EMBL" id="KAF7787501.1"/>
    </source>
</evidence>
<dbReference type="AlphaFoldDB" id="A0A8T0CBS1"/>
<sequence>MPIILTNKLKTRVKDAQSGICANFSQVKPLLSLALYKFLS</sequence>
<gene>
    <name evidence="1" type="ORF">PRUB_a4900</name>
</gene>
<dbReference type="EMBL" id="AHCD03000031">
    <property type="protein sequence ID" value="KAF7787501.1"/>
    <property type="molecule type" value="Genomic_DNA"/>
</dbReference>
<accession>A0A8T0CBS1</accession>
<dbReference type="Proteomes" id="UP000016480">
    <property type="component" value="Unassembled WGS sequence"/>
</dbReference>
<comment type="caution">
    <text evidence="1">The sequence shown here is derived from an EMBL/GenBank/DDBJ whole genome shotgun (WGS) entry which is preliminary data.</text>
</comment>
<evidence type="ECO:0000313" key="2">
    <source>
        <dbReference type="Proteomes" id="UP000016480"/>
    </source>
</evidence>
<reference evidence="1 2" key="1">
    <citation type="journal article" date="2012" name="J. Bacteriol.">
        <title>Genome sequence of the cycloprodigiosin-producing bacterial strain Pseudoalteromonas rubra ATCC 29570(T).</title>
        <authorList>
            <person name="Xie B.B."/>
            <person name="Shu Y.L."/>
            <person name="Qin Q.L."/>
            <person name="Rong J.C."/>
            <person name="Zhang X.Y."/>
            <person name="Chen X.L."/>
            <person name="Zhou B.C."/>
            <person name="Zhang Y.Z."/>
        </authorList>
    </citation>
    <scope>NUCLEOTIDE SEQUENCE [LARGE SCALE GENOMIC DNA]</scope>
    <source>
        <strain evidence="1 2">DSM 6842</strain>
    </source>
</reference>
<name>A0A8T0CBS1_9GAMM</name>